<proteinExistence type="predicted"/>
<gene>
    <name evidence="1" type="ORF">TBIB3V08_LOCUS10776</name>
</gene>
<sequence>MDELTGNESSSYFQQDLRRTGSDTLAQSVACLATEPRVPGEGGRETSRLWLIHWSACNCLLGAVRSTHTATQLPPPSVNEDAVSRKANSRVQFSFCVVDAVSGMLVGSRAS</sequence>
<dbReference type="AlphaFoldDB" id="A0A7R9F7P8"/>
<name>A0A7R9F7P8_9NEOP</name>
<reference evidence="1" key="1">
    <citation type="submission" date="2020-11" db="EMBL/GenBank/DDBJ databases">
        <authorList>
            <person name="Tran Van P."/>
        </authorList>
    </citation>
    <scope>NUCLEOTIDE SEQUENCE</scope>
</reference>
<evidence type="ECO:0000313" key="1">
    <source>
        <dbReference type="EMBL" id="CAD7448490.1"/>
    </source>
</evidence>
<dbReference type="EMBL" id="OD570086">
    <property type="protein sequence ID" value="CAD7448490.1"/>
    <property type="molecule type" value="Genomic_DNA"/>
</dbReference>
<accession>A0A7R9F7P8</accession>
<organism evidence="1">
    <name type="scientific">Timema bartmani</name>
    <dbReference type="NCBI Taxonomy" id="61472"/>
    <lineage>
        <taxon>Eukaryota</taxon>
        <taxon>Metazoa</taxon>
        <taxon>Ecdysozoa</taxon>
        <taxon>Arthropoda</taxon>
        <taxon>Hexapoda</taxon>
        <taxon>Insecta</taxon>
        <taxon>Pterygota</taxon>
        <taxon>Neoptera</taxon>
        <taxon>Polyneoptera</taxon>
        <taxon>Phasmatodea</taxon>
        <taxon>Timematodea</taxon>
        <taxon>Timematoidea</taxon>
        <taxon>Timematidae</taxon>
        <taxon>Timema</taxon>
    </lineage>
</organism>
<protein>
    <submittedName>
        <fullName evidence="1">Uncharacterized protein</fullName>
    </submittedName>
</protein>